<evidence type="ECO:0008006" key="4">
    <source>
        <dbReference type="Google" id="ProtNLM"/>
    </source>
</evidence>
<evidence type="ECO:0000313" key="2">
    <source>
        <dbReference type="EMBL" id="CAH1210475.1"/>
    </source>
</evidence>
<accession>A0ABN8GLT0</accession>
<organism evidence="2 3">
    <name type="scientific">Paenibacillus plantiphilus</name>
    <dbReference type="NCBI Taxonomy" id="2905650"/>
    <lineage>
        <taxon>Bacteria</taxon>
        <taxon>Bacillati</taxon>
        <taxon>Bacillota</taxon>
        <taxon>Bacilli</taxon>
        <taxon>Bacillales</taxon>
        <taxon>Paenibacillaceae</taxon>
        <taxon>Paenibacillus</taxon>
    </lineage>
</organism>
<keyword evidence="1" id="KW-1133">Transmembrane helix</keyword>
<keyword evidence="1" id="KW-0812">Transmembrane</keyword>
<dbReference type="Pfam" id="PF11167">
    <property type="entry name" value="DUF2953"/>
    <property type="match status" value="1"/>
</dbReference>
<dbReference type="InterPro" id="IPR021338">
    <property type="entry name" value="DUF2953"/>
</dbReference>
<keyword evidence="1" id="KW-0472">Membrane</keyword>
<evidence type="ECO:0000256" key="1">
    <source>
        <dbReference type="SAM" id="Phobius"/>
    </source>
</evidence>
<dbReference type="EMBL" id="CAKMMF010000017">
    <property type="protein sequence ID" value="CAH1210475.1"/>
    <property type="molecule type" value="Genomic_DNA"/>
</dbReference>
<evidence type="ECO:0000313" key="3">
    <source>
        <dbReference type="Proteomes" id="UP000838686"/>
    </source>
</evidence>
<dbReference type="RefSeq" id="WP_236343580.1">
    <property type="nucleotide sequence ID" value="NZ_CAKMMF010000017.1"/>
</dbReference>
<name>A0ABN8GLT0_9BACL</name>
<comment type="caution">
    <text evidence="2">The sequence shown here is derived from an EMBL/GenBank/DDBJ whole genome shotgun (WGS) entry which is preliminary data.</text>
</comment>
<reference evidence="2" key="1">
    <citation type="submission" date="2022-01" db="EMBL/GenBank/DDBJ databases">
        <authorList>
            <person name="Criscuolo A."/>
        </authorList>
    </citation>
    <scope>NUCLEOTIDE SEQUENCE</scope>
    <source>
        <strain evidence="2">CIP111893</strain>
    </source>
</reference>
<keyword evidence="3" id="KW-1185">Reference proteome</keyword>
<protein>
    <recommendedName>
        <fullName evidence="4">DUF2953 domain-containing protein</fullName>
    </recommendedName>
</protein>
<proteinExistence type="predicted"/>
<gene>
    <name evidence="2" type="ORF">PAECIP111893_03237</name>
</gene>
<dbReference type="Proteomes" id="UP000838686">
    <property type="component" value="Unassembled WGS sequence"/>
</dbReference>
<feature type="transmembrane region" description="Helical" evidence="1">
    <location>
        <begin position="6"/>
        <end position="29"/>
    </location>
</feature>
<sequence length="231" mass="25890">MLGYPLGWMIAAILFFLLIFSVAMSTVVIHGSARRVGDNDNAELRIKGLLGLINYHWQLPVIRIKGFEMELKRESSAENIGGKQNDMSIMNLNAEKMMESLEKAQLLLKHTDDLLGWVRTLLGHVRLVEWQWRTAVGTGDAVWTAMLTGMVWSVKTTAIGVLSQLVRLQGQPAVSVNPNFSETQFTTDGQFTAKIRFGYAIYAGIQLMRRLKKVNGTEKGILGWQKILLKA</sequence>